<sequence>MESCFPDVKTVVGDVLAHLQSNDSEAQREGVHELGIGVFQALGLRPVTAFVKVIEDESETLQSKERQRRDVIIRYLRMKLRLTSEEIRALDPIVRREREMLHPAGGTHLNICLRKDELDVFDTALLAKYMHWFLLGTPATFLQGWKEGQTAIRCLADIFHREISKFE</sequence>
<evidence type="ECO:0000313" key="2">
    <source>
        <dbReference type="Proteomes" id="UP000730481"/>
    </source>
</evidence>
<reference evidence="1" key="1">
    <citation type="journal article" date="2017" name="Mycologia">
        <title>Fusarium algeriense, sp. nov., a novel toxigenic crown rot pathogen of durum wheat from Algeria is nested in the Fusarium burgessii species complex.</title>
        <authorList>
            <person name="Laraba I."/>
            <person name="Keddad A."/>
            <person name="Boureghda H."/>
            <person name="Abdallah N."/>
            <person name="Vaughan M.M."/>
            <person name="Proctor R.H."/>
            <person name="Busman M."/>
            <person name="O'Donnell K."/>
        </authorList>
    </citation>
    <scope>NUCLEOTIDE SEQUENCE</scope>
    <source>
        <strain evidence="1">NRRL 25174</strain>
    </source>
</reference>
<evidence type="ECO:0000313" key="1">
    <source>
        <dbReference type="EMBL" id="KAF4331563.1"/>
    </source>
</evidence>
<accession>A0A9P5A414</accession>
<organism evidence="1 2">
    <name type="scientific">Fusarium beomiforme</name>
    <dbReference type="NCBI Taxonomy" id="44412"/>
    <lineage>
        <taxon>Eukaryota</taxon>
        <taxon>Fungi</taxon>
        <taxon>Dikarya</taxon>
        <taxon>Ascomycota</taxon>
        <taxon>Pezizomycotina</taxon>
        <taxon>Sordariomycetes</taxon>
        <taxon>Hypocreomycetidae</taxon>
        <taxon>Hypocreales</taxon>
        <taxon>Nectriaceae</taxon>
        <taxon>Fusarium</taxon>
        <taxon>Fusarium burgessii species complex</taxon>
    </lineage>
</organism>
<gene>
    <name evidence="1" type="ORF">FBEOM_14685</name>
</gene>
<dbReference type="OrthoDB" id="10456112at2759"/>
<name>A0A9P5A414_9HYPO</name>
<dbReference type="EMBL" id="PVQB02001659">
    <property type="protein sequence ID" value="KAF4331563.1"/>
    <property type="molecule type" value="Genomic_DNA"/>
</dbReference>
<dbReference type="AlphaFoldDB" id="A0A9P5A414"/>
<protein>
    <submittedName>
        <fullName evidence="1">Uncharacterized protein</fullName>
    </submittedName>
</protein>
<dbReference type="Proteomes" id="UP000730481">
    <property type="component" value="Unassembled WGS sequence"/>
</dbReference>
<proteinExistence type="predicted"/>
<keyword evidence="2" id="KW-1185">Reference proteome</keyword>
<reference evidence="1" key="2">
    <citation type="submission" date="2020-02" db="EMBL/GenBank/DDBJ databases">
        <title>Identification and distribution of gene clusters putatively required for synthesis of sphingolipid metabolism inhibitors in phylogenetically diverse species of the filamentous fungus Fusarium.</title>
        <authorList>
            <person name="Kim H.-S."/>
            <person name="Busman M."/>
            <person name="Brown D.W."/>
            <person name="Divon H."/>
            <person name="Uhlig S."/>
            <person name="Proctor R.H."/>
        </authorList>
    </citation>
    <scope>NUCLEOTIDE SEQUENCE</scope>
    <source>
        <strain evidence="1">NRRL 25174</strain>
    </source>
</reference>
<comment type="caution">
    <text evidence="1">The sequence shown here is derived from an EMBL/GenBank/DDBJ whole genome shotgun (WGS) entry which is preliminary data.</text>
</comment>